<comment type="caution">
    <text evidence="1">The sequence shown here is derived from an EMBL/GenBank/DDBJ whole genome shotgun (WGS) entry which is preliminary data.</text>
</comment>
<proteinExistence type="predicted"/>
<accession>A0AAJ1FVT9</accession>
<organism evidence="1 2">
    <name type="scientific">Pantoea ananas</name>
    <name type="common">Erwinia uredovora</name>
    <dbReference type="NCBI Taxonomy" id="553"/>
    <lineage>
        <taxon>Bacteria</taxon>
        <taxon>Pseudomonadati</taxon>
        <taxon>Pseudomonadota</taxon>
        <taxon>Gammaproteobacteria</taxon>
        <taxon>Enterobacterales</taxon>
        <taxon>Erwiniaceae</taxon>
        <taxon>Pantoea</taxon>
    </lineage>
</organism>
<dbReference type="EMBL" id="JANFVX010000016">
    <property type="protein sequence ID" value="MCW0345538.1"/>
    <property type="molecule type" value="Genomic_DNA"/>
</dbReference>
<protein>
    <submittedName>
        <fullName evidence="1">Uncharacterized protein</fullName>
    </submittedName>
</protein>
<sequence>MPVFDNVHYNRRQVCGKTLRTQSQTGRPLMLPYDYSETALNCCAAVCATQKMRHVPCPAREPLPLLALRGQPSRITMPDLLDGAWLTR</sequence>
<evidence type="ECO:0000313" key="1">
    <source>
        <dbReference type="EMBL" id="MCW0345538.1"/>
    </source>
</evidence>
<evidence type="ECO:0000313" key="2">
    <source>
        <dbReference type="Proteomes" id="UP001208888"/>
    </source>
</evidence>
<reference evidence="1" key="1">
    <citation type="submission" date="2022-06" db="EMBL/GenBank/DDBJ databases">
        <title>Dynamics of rice microbiomes reveals core vertical transmitted seed endophytes.</title>
        <authorList>
            <person name="Liao K."/>
            <person name="Zhang X."/>
        </authorList>
    </citation>
    <scope>NUCLEOTIDE SEQUENCE</scope>
    <source>
        <strain evidence="1">JT1-17</strain>
    </source>
</reference>
<dbReference type="AlphaFoldDB" id="A0AAJ1FVT9"/>
<name>A0AAJ1FVT9_PANAN</name>
<gene>
    <name evidence="1" type="ORF">NB703_003631</name>
</gene>
<dbReference type="Proteomes" id="UP001208888">
    <property type="component" value="Unassembled WGS sequence"/>
</dbReference>